<dbReference type="AlphaFoldDB" id="A0A7J7N856"/>
<evidence type="ECO:0000313" key="2">
    <source>
        <dbReference type="EMBL" id="KAF6163317.1"/>
    </source>
</evidence>
<sequence length="429" mass="49266">MIEVHTLPKPKVALLPKVEVPTLPKLELAHLPKIEVPTLSKLEVPTLLKPELAHLPSIDVPTLLPFCPRLRVDPVRTRKSLFEQKVAGMKENCPRKILLEQTSPVQTELSASTTQRSRQTRHQTPPPPPRRPVRERLGPEEQEDFDPQTTTKPNVFQQFITLDYLNNRIQAIHSDNPSRRFALDRIETNPISPHLKVMPIPDNFHMPMLYQYAGFTGPLTHVRHFKAVIGLYSKLDHMLYRLFNMSLKEEPLSCYSLIRIFYRIILAGRLHEYIIDAQKFLEEETKRKEVEQEQDQGQAQHLYMIEIEKGKKRKKDDRITSCCKMTSSKKSTKLLSSFSKANRLYHISFEDCGTSHVKYPHDNPLVIILKVRHDYLRTLLVDTGSGADVLFKRAVDILGLKDSVKALTTNITGFNGSKESALREIILPV</sequence>
<organism evidence="2 3">
    <name type="scientific">Kingdonia uniflora</name>
    <dbReference type="NCBI Taxonomy" id="39325"/>
    <lineage>
        <taxon>Eukaryota</taxon>
        <taxon>Viridiplantae</taxon>
        <taxon>Streptophyta</taxon>
        <taxon>Embryophyta</taxon>
        <taxon>Tracheophyta</taxon>
        <taxon>Spermatophyta</taxon>
        <taxon>Magnoliopsida</taxon>
        <taxon>Ranunculales</taxon>
        <taxon>Circaeasteraceae</taxon>
        <taxon>Kingdonia</taxon>
    </lineage>
</organism>
<feature type="compositionally biased region" description="Polar residues" evidence="1">
    <location>
        <begin position="100"/>
        <end position="113"/>
    </location>
</feature>
<dbReference type="OrthoDB" id="1216022at2759"/>
<protein>
    <submittedName>
        <fullName evidence="2">Uncharacterized protein</fullName>
    </submittedName>
</protein>
<dbReference type="Proteomes" id="UP000541444">
    <property type="component" value="Unassembled WGS sequence"/>
</dbReference>
<proteinExistence type="predicted"/>
<dbReference type="PANTHER" id="PTHR33240:SF15">
    <property type="entry name" value="GAG-PRO-LIKE PROTEIN"/>
    <property type="match status" value="1"/>
</dbReference>
<reference evidence="2 3" key="1">
    <citation type="journal article" date="2020" name="IScience">
        <title>Genome Sequencing of the Endangered Kingdonia uniflora (Circaeasteraceae, Ranunculales) Reveals Potential Mechanisms of Evolutionary Specialization.</title>
        <authorList>
            <person name="Sun Y."/>
            <person name="Deng T."/>
            <person name="Zhang A."/>
            <person name="Moore M.J."/>
            <person name="Landis J.B."/>
            <person name="Lin N."/>
            <person name="Zhang H."/>
            <person name="Zhang X."/>
            <person name="Huang J."/>
            <person name="Zhang X."/>
            <person name="Sun H."/>
            <person name="Wang H."/>
        </authorList>
    </citation>
    <scope>NUCLEOTIDE SEQUENCE [LARGE SCALE GENOMIC DNA]</scope>
    <source>
        <strain evidence="2">TB1705</strain>
        <tissue evidence="2">Leaf</tissue>
    </source>
</reference>
<feature type="region of interest" description="Disordered" evidence="1">
    <location>
        <begin position="95"/>
        <end position="151"/>
    </location>
</feature>
<keyword evidence="3" id="KW-1185">Reference proteome</keyword>
<evidence type="ECO:0000256" key="1">
    <source>
        <dbReference type="SAM" id="MobiDB-lite"/>
    </source>
</evidence>
<dbReference type="EMBL" id="JACGCM010000999">
    <property type="protein sequence ID" value="KAF6163317.1"/>
    <property type="molecule type" value="Genomic_DNA"/>
</dbReference>
<accession>A0A7J7N856</accession>
<dbReference type="PANTHER" id="PTHR33240">
    <property type="entry name" value="OS08G0508500 PROTEIN"/>
    <property type="match status" value="1"/>
</dbReference>
<evidence type="ECO:0000313" key="3">
    <source>
        <dbReference type="Proteomes" id="UP000541444"/>
    </source>
</evidence>
<gene>
    <name evidence="2" type="ORF">GIB67_025181</name>
</gene>
<name>A0A7J7N856_9MAGN</name>
<comment type="caution">
    <text evidence="2">The sequence shown here is derived from an EMBL/GenBank/DDBJ whole genome shotgun (WGS) entry which is preliminary data.</text>
</comment>